<evidence type="ECO:0000313" key="2">
    <source>
        <dbReference type="EMBL" id="MDR5591781.1"/>
    </source>
</evidence>
<accession>A0ABU1ETQ8</accession>
<reference evidence="3" key="1">
    <citation type="submission" date="2023-07" db="EMBL/GenBank/DDBJ databases">
        <title>Christiangramia sp. SM2212., a novel bacterium of the family Flavobacteriaceae isolated from the sea sediment.</title>
        <authorList>
            <person name="Wang J."/>
            <person name="Zhang X."/>
        </authorList>
    </citation>
    <scope>NUCLEOTIDE SEQUENCE [LARGE SCALE GENOMIC DNA]</scope>
    <source>
        <strain evidence="3">SM2212</strain>
    </source>
</reference>
<evidence type="ECO:0008006" key="4">
    <source>
        <dbReference type="Google" id="ProtNLM"/>
    </source>
</evidence>
<protein>
    <recommendedName>
        <fullName evidence="4">Outer membrane protein beta-barrel domain-containing protein</fullName>
    </recommendedName>
</protein>
<proteinExistence type="predicted"/>
<sequence length="405" mass="46290">MKKFIALFAFLVSATASSQIQFEKGYFVTNTGEKVECLIKNSDWIYNPDSFDYKLSEDAEIKTAELAEIQEFKVDEFYFIKKSAEIEMSSEKTSELSTERKPNFSTKDVFLRLLIDGEIDFYEYVSRNKANFFFSQNGEQVEPLIQKKYQVNGKINENVRYRQQLASDLKCNDRNFDVSAIDYNRRDLMGYIQNLNKCLGSDSEIFFNRDKNSKLVLYPVVGIGYGNMEVNRGLGAEGTSLSGLEYSVGLELEYIFNFNKYKWSTAIELTYRGFQDEQSIENAGYQSDLKVQYNSVSTFLALRHYFYLSEKSKLFAHVGPIVDVPVGSEILYANTGRAIDPVLNDLNTNFGLGIGIGYAVADKLRLGIDYTSKNVAGEKFVEANYDLDWKSSYSSFSLKLEYAIF</sequence>
<evidence type="ECO:0000313" key="3">
    <source>
        <dbReference type="Proteomes" id="UP001257234"/>
    </source>
</evidence>
<gene>
    <name evidence="2" type="ORF">RE431_14140</name>
</gene>
<keyword evidence="1" id="KW-0732">Signal</keyword>
<dbReference type="EMBL" id="JAVJIU010000005">
    <property type="protein sequence ID" value="MDR5591781.1"/>
    <property type="molecule type" value="Genomic_DNA"/>
</dbReference>
<dbReference type="InterPro" id="IPR011250">
    <property type="entry name" value="OMP/PagP_B-barrel"/>
</dbReference>
<evidence type="ECO:0000256" key="1">
    <source>
        <dbReference type="SAM" id="SignalP"/>
    </source>
</evidence>
<dbReference type="SUPFAM" id="SSF56925">
    <property type="entry name" value="OMPA-like"/>
    <property type="match status" value="1"/>
</dbReference>
<keyword evidence="3" id="KW-1185">Reference proteome</keyword>
<organism evidence="2 3">
    <name type="scientific">Christiangramia sediminicola</name>
    <dbReference type="NCBI Taxonomy" id="3073267"/>
    <lineage>
        <taxon>Bacteria</taxon>
        <taxon>Pseudomonadati</taxon>
        <taxon>Bacteroidota</taxon>
        <taxon>Flavobacteriia</taxon>
        <taxon>Flavobacteriales</taxon>
        <taxon>Flavobacteriaceae</taxon>
        <taxon>Christiangramia</taxon>
    </lineage>
</organism>
<comment type="caution">
    <text evidence="2">The sequence shown here is derived from an EMBL/GenBank/DDBJ whole genome shotgun (WGS) entry which is preliminary data.</text>
</comment>
<name>A0ABU1ETQ8_9FLAO</name>
<dbReference type="RefSeq" id="WP_309562623.1">
    <property type="nucleotide sequence ID" value="NZ_JAVJIU010000005.1"/>
</dbReference>
<feature type="chain" id="PRO_5045138300" description="Outer membrane protein beta-barrel domain-containing protein" evidence="1">
    <location>
        <begin position="19"/>
        <end position="405"/>
    </location>
</feature>
<dbReference type="Proteomes" id="UP001257234">
    <property type="component" value="Unassembled WGS sequence"/>
</dbReference>
<feature type="signal peptide" evidence="1">
    <location>
        <begin position="1"/>
        <end position="18"/>
    </location>
</feature>